<dbReference type="GO" id="GO:0003678">
    <property type="term" value="F:DNA helicase activity"/>
    <property type="evidence" value="ECO:0007669"/>
    <property type="project" value="UniProtKB-ARBA"/>
</dbReference>
<dbReference type="CDD" id="cd18809">
    <property type="entry name" value="SF1_C_RecD"/>
    <property type="match status" value="1"/>
</dbReference>
<dbReference type="Proteomes" id="UP000199167">
    <property type="component" value="Unassembled WGS sequence"/>
</dbReference>
<gene>
    <name evidence="4" type="ORF">SAMN04488515_2012</name>
</gene>
<organism evidence="4 5">
    <name type="scientific">Cognatiyoonia koreensis</name>
    <dbReference type="NCBI Taxonomy" id="364200"/>
    <lineage>
        <taxon>Bacteria</taxon>
        <taxon>Pseudomonadati</taxon>
        <taxon>Pseudomonadota</taxon>
        <taxon>Alphaproteobacteria</taxon>
        <taxon>Rhodobacterales</taxon>
        <taxon>Paracoccaceae</taxon>
        <taxon>Cognatiyoonia</taxon>
    </lineage>
</organism>
<dbReference type="Gene3D" id="3.40.50.300">
    <property type="entry name" value="P-loop containing nucleotide triphosphate hydrolases"/>
    <property type="match status" value="2"/>
</dbReference>
<feature type="domain" description="UvrD-like helicase C-terminal" evidence="3">
    <location>
        <begin position="421"/>
        <end position="476"/>
    </location>
</feature>
<dbReference type="InterPro" id="IPR027785">
    <property type="entry name" value="UvrD-like_helicase_C"/>
</dbReference>
<reference evidence="4 5" key="1">
    <citation type="submission" date="2016-10" db="EMBL/GenBank/DDBJ databases">
        <authorList>
            <person name="de Groot N.N."/>
        </authorList>
    </citation>
    <scope>NUCLEOTIDE SEQUENCE [LARGE SCALE GENOMIC DNA]</scope>
    <source>
        <strain evidence="4 5">DSM 17925</strain>
    </source>
</reference>
<dbReference type="GO" id="GO:0005524">
    <property type="term" value="F:ATP binding"/>
    <property type="evidence" value="ECO:0007669"/>
    <property type="project" value="UniProtKB-KW"/>
</dbReference>
<dbReference type="EMBL" id="FOIZ01000001">
    <property type="protein sequence ID" value="SEW28270.1"/>
    <property type="molecule type" value="Genomic_DNA"/>
</dbReference>
<dbReference type="RefSeq" id="WP_089993417.1">
    <property type="nucleotide sequence ID" value="NZ_FOIZ01000001.1"/>
</dbReference>
<dbReference type="InterPro" id="IPR050534">
    <property type="entry name" value="Coronavir_polyprotein_1ab"/>
</dbReference>
<sequence>MTSSSPAIVFSEDQAEAWDSVVLALRQAGVDLDDSLLQPPKSEATSVMAVVGKAGSGKTMLLARLFKALADAGVDIVSGDYEGKKRRDRRTLAILAPTNKAASVLRTRGVPATTIHRILYTPVYDPEYEKVAEWLAGQGERPEIEGLTDIALDRAYASYQANTSVPAALAAAGLRGSDFITGWKRREEPLDIGFVDESSMLDKKQFEDLQEIFPTLILFGDPAQLPPVQSEGGMVFESLPAERVLTLERIHRQTADNPILDLAHALADPQIDFYAFEKLIAEAAEKDERVVMAQRVEAQLMARSPCLVWRNATRIRLIHAFRAAYKAPDDELREGEPLICDGLELPMKHRKKRLDLEARGLIKGAQVIYLGPGRKPGFSRLHVMGAEDPQVSAASIVKIEQDGDEEPFIPFAAKMGATFLHGAAVTIHKAQGSQWDTVQVFAPDINAASRMGRVEAGQPLWKRLAYVAITRAENQLRWVVRNRLALPQDELRVDDLVVPAAPLELRSEDI</sequence>
<dbReference type="Pfam" id="PF13538">
    <property type="entry name" value="UvrD_C_2"/>
    <property type="match status" value="1"/>
</dbReference>
<dbReference type="STRING" id="364200.SAMN04488515_2012"/>
<keyword evidence="5" id="KW-1185">Reference proteome</keyword>
<dbReference type="InterPro" id="IPR027417">
    <property type="entry name" value="P-loop_NTPase"/>
</dbReference>
<dbReference type="PANTHER" id="PTHR43788:SF6">
    <property type="entry name" value="DNA HELICASE B"/>
    <property type="match status" value="1"/>
</dbReference>
<accession>A0A1I0QMC8</accession>
<name>A0A1I0QMC8_9RHOB</name>
<evidence type="ECO:0000256" key="2">
    <source>
        <dbReference type="ARBA" id="ARBA00022840"/>
    </source>
</evidence>
<dbReference type="OrthoDB" id="9803432at2"/>
<dbReference type="SUPFAM" id="SSF52540">
    <property type="entry name" value="P-loop containing nucleoside triphosphate hydrolases"/>
    <property type="match status" value="1"/>
</dbReference>
<evidence type="ECO:0000259" key="3">
    <source>
        <dbReference type="Pfam" id="PF13538"/>
    </source>
</evidence>
<evidence type="ECO:0000313" key="4">
    <source>
        <dbReference type="EMBL" id="SEW28270.1"/>
    </source>
</evidence>
<dbReference type="AlphaFoldDB" id="A0A1I0QMC8"/>
<keyword evidence="1" id="KW-0547">Nucleotide-binding</keyword>
<keyword evidence="2" id="KW-0067">ATP-binding</keyword>
<evidence type="ECO:0000313" key="5">
    <source>
        <dbReference type="Proteomes" id="UP000199167"/>
    </source>
</evidence>
<proteinExistence type="predicted"/>
<dbReference type="PANTHER" id="PTHR43788">
    <property type="entry name" value="DNA2/NAM7 HELICASE FAMILY MEMBER"/>
    <property type="match status" value="1"/>
</dbReference>
<dbReference type="Pfam" id="PF13604">
    <property type="entry name" value="AAA_30"/>
    <property type="match status" value="1"/>
</dbReference>
<protein>
    <submittedName>
        <fullName evidence="4">Exodeoxyribonuclease-5</fullName>
    </submittedName>
</protein>
<evidence type="ECO:0000256" key="1">
    <source>
        <dbReference type="ARBA" id="ARBA00022741"/>
    </source>
</evidence>